<feature type="region of interest" description="Disordered" evidence="2">
    <location>
        <begin position="141"/>
        <end position="163"/>
    </location>
</feature>
<sequence>MAHLLGHRGCMQSLRADLGDLQAAIAQVSSRAGAVRFRSWKFPDKVSAELDLPALLERYSYSETEPEFNQHAHLVLLELVIDRLLLLLQSSMGYAENLLGERAVPPARVVGPCVSVGLTARTYCCTTLRLGTTYQQLMAERRTSREAAHHTSPALASSSRAAASNASASNLPRAACVPSVPSLPRAASDTAESSPSVPSQPMGTCDTAESNPSVPTQAAGLSRGPCDTCGHVQASLQDVGKAIASLCRSQSIPSALGRFQELLEESPGRTLSARDVRYWASEQSKDLSRLSKHLQMVLQQVEPLRSQLVESEKQRDELQKQLEDVSQLLRVEKETRARQRKEAEHSLETKNREHLEAVARLEQDKEDLRRGTTLLPGLLGQSCCVSSEGTKAALEEERRTTMVARSQVLELEEKVQLLMGQRENLGQELGATTTQLEKEKAKVESVLRHQEVGPFMVGGAAGRVGGAEPHTCPAQSLQAKQRALLEQLDSLDQEREELLARLGEAEEDTARLAESREQLRAQQKRSLEQSVPELQANVTKLEEQAQELKERERLLVLFPELHIPAEAQMESTGSWTEDMEKQLQANSIRIHVLEQENVRLRAALAKVKVAAEQGVLKVRTRSTPW</sequence>
<accession>A0A7K6UHD9</accession>
<feature type="non-terminal residue" evidence="3">
    <location>
        <position position="1"/>
    </location>
</feature>
<dbReference type="PANTHER" id="PTHR43696:SF9">
    <property type="entry name" value="COILED-COIL DOMAIN-CONTAINING PROTEIN 157"/>
    <property type="match status" value="1"/>
</dbReference>
<feature type="non-terminal residue" evidence="3">
    <location>
        <position position="625"/>
    </location>
</feature>
<reference evidence="3 4" key="1">
    <citation type="submission" date="2019-09" db="EMBL/GenBank/DDBJ databases">
        <title>Bird 10,000 Genomes (B10K) Project - Family phase.</title>
        <authorList>
            <person name="Zhang G."/>
        </authorList>
    </citation>
    <scope>NUCLEOTIDE SEQUENCE [LARGE SCALE GENOMIC DNA]</scope>
    <source>
        <strain evidence="3">B10K-DU-029-76</strain>
        <tissue evidence="3">Heart</tissue>
    </source>
</reference>
<evidence type="ECO:0000313" key="4">
    <source>
        <dbReference type="Proteomes" id="UP000559068"/>
    </source>
</evidence>
<evidence type="ECO:0000256" key="2">
    <source>
        <dbReference type="SAM" id="MobiDB-lite"/>
    </source>
</evidence>
<gene>
    <name evidence="3" type="primary">Ccdc157</name>
    <name evidence="3" type="ORF">AEGBEN_R07041</name>
</gene>
<evidence type="ECO:0000256" key="1">
    <source>
        <dbReference type="SAM" id="Coils"/>
    </source>
</evidence>
<dbReference type="AlphaFoldDB" id="A0A7K6UHD9"/>
<dbReference type="InterPro" id="IPR029681">
    <property type="entry name" value="CCDC157"/>
</dbReference>
<dbReference type="PANTHER" id="PTHR43696">
    <property type="entry name" value="COILED-COIL DOMAIN-CONTAINING PROTEIN 157"/>
    <property type="match status" value="1"/>
</dbReference>
<name>A0A7K6UHD9_9AVES</name>
<feature type="region of interest" description="Disordered" evidence="2">
    <location>
        <begin position="181"/>
        <end position="224"/>
    </location>
</feature>
<keyword evidence="1" id="KW-0175">Coiled coil</keyword>
<proteinExistence type="predicted"/>
<dbReference type="Proteomes" id="UP000559068">
    <property type="component" value="Unassembled WGS sequence"/>
</dbReference>
<feature type="compositionally biased region" description="Polar residues" evidence="2">
    <location>
        <begin position="190"/>
        <end position="216"/>
    </location>
</feature>
<feature type="coiled-coil region" evidence="1">
    <location>
        <begin position="301"/>
        <end position="371"/>
    </location>
</feature>
<organism evidence="3 4">
    <name type="scientific">Aegotheles bennettii</name>
    <dbReference type="NCBI Taxonomy" id="48278"/>
    <lineage>
        <taxon>Eukaryota</taxon>
        <taxon>Metazoa</taxon>
        <taxon>Chordata</taxon>
        <taxon>Craniata</taxon>
        <taxon>Vertebrata</taxon>
        <taxon>Euteleostomi</taxon>
        <taxon>Archelosauria</taxon>
        <taxon>Archosauria</taxon>
        <taxon>Dinosauria</taxon>
        <taxon>Saurischia</taxon>
        <taxon>Theropoda</taxon>
        <taxon>Coelurosauria</taxon>
        <taxon>Aves</taxon>
        <taxon>Neognathae</taxon>
        <taxon>Neoaves</taxon>
        <taxon>Strisores</taxon>
        <taxon>Caprimulgiformes</taxon>
        <taxon>Aegothelidae</taxon>
        <taxon>Aegotheles</taxon>
    </lineage>
</organism>
<comment type="caution">
    <text evidence="3">The sequence shown here is derived from an EMBL/GenBank/DDBJ whole genome shotgun (WGS) entry which is preliminary data.</text>
</comment>
<evidence type="ECO:0000313" key="3">
    <source>
        <dbReference type="EMBL" id="NWX22144.1"/>
    </source>
</evidence>
<dbReference type="EMBL" id="VZRW01011268">
    <property type="protein sequence ID" value="NWX22144.1"/>
    <property type="molecule type" value="Genomic_DNA"/>
</dbReference>
<keyword evidence="4" id="KW-1185">Reference proteome</keyword>
<dbReference type="OrthoDB" id="10051906at2759"/>
<feature type="compositionally biased region" description="Low complexity" evidence="2">
    <location>
        <begin position="152"/>
        <end position="163"/>
    </location>
</feature>
<feature type="coiled-coil region" evidence="1">
    <location>
        <begin position="474"/>
        <end position="551"/>
    </location>
</feature>
<protein>
    <submittedName>
        <fullName evidence="3">CC157 protein</fullName>
    </submittedName>
</protein>